<feature type="domain" description="N-acetyltransferase" evidence="2">
    <location>
        <begin position="1"/>
        <end position="84"/>
    </location>
</feature>
<name>A0ABY5FTN3_9MICO</name>
<evidence type="ECO:0000256" key="1">
    <source>
        <dbReference type="ARBA" id="ARBA00022679"/>
    </source>
</evidence>
<dbReference type="RefSeq" id="WP_255158730.1">
    <property type="nucleotide sequence ID" value="NZ_CP101497.1"/>
</dbReference>
<dbReference type="InterPro" id="IPR000182">
    <property type="entry name" value="GNAT_dom"/>
</dbReference>
<accession>A0ABY5FTN3</accession>
<dbReference type="Pfam" id="PF00583">
    <property type="entry name" value="Acetyltransf_1"/>
    <property type="match status" value="1"/>
</dbReference>
<dbReference type="InterPro" id="IPR016181">
    <property type="entry name" value="Acyl_CoA_acyltransferase"/>
</dbReference>
<evidence type="ECO:0000313" key="4">
    <source>
        <dbReference type="Proteomes" id="UP001060039"/>
    </source>
</evidence>
<dbReference type="PANTHER" id="PTHR13947:SF37">
    <property type="entry name" value="LD18367P"/>
    <property type="match status" value="1"/>
</dbReference>
<reference evidence="3" key="1">
    <citation type="submission" date="2022-07" db="EMBL/GenBank/DDBJ databases">
        <title>Taxonomic analysis of Microcella humidisoli nov. sp., isolated from riverside soil.</title>
        <authorList>
            <person name="Molina K.M."/>
            <person name="Kim S.B."/>
        </authorList>
    </citation>
    <scope>NUCLEOTIDE SEQUENCE</scope>
    <source>
        <strain evidence="3">MMS21-STM10</strain>
    </source>
</reference>
<dbReference type="Proteomes" id="UP001060039">
    <property type="component" value="Chromosome"/>
</dbReference>
<dbReference type="EMBL" id="CP101497">
    <property type="protein sequence ID" value="UTT61659.1"/>
    <property type="molecule type" value="Genomic_DNA"/>
</dbReference>
<sequence>MTDPAELKSLSVDASARGRGVGSAIIAAAEKVVEERADLATGRARRLVVGVVFDNPRAAALYERLGFVRTGVVSTTTYEYVDDEGATRTATETDEELVKVW</sequence>
<dbReference type="PANTHER" id="PTHR13947">
    <property type="entry name" value="GNAT FAMILY N-ACETYLTRANSFERASE"/>
    <property type="match status" value="1"/>
</dbReference>
<dbReference type="InterPro" id="IPR050769">
    <property type="entry name" value="NAT_camello-type"/>
</dbReference>
<dbReference type="SUPFAM" id="SSF55729">
    <property type="entry name" value="Acyl-CoA N-acyltransferases (Nat)"/>
    <property type="match status" value="1"/>
</dbReference>
<evidence type="ECO:0000259" key="2">
    <source>
        <dbReference type="PROSITE" id="PS51186"/>
    </source>
</evidence>
<evidence type="ECO:0000313" key="3">
    <source>
        <dbReference type="EMBL" id="UTT61659.1"/>
    </source>
</evidence>
<protein>
    <submittedName>
        <fullName evidence="3">GNAT family N-acetyltransferase</fullName>
    </submittedName>
</protein>
<proteinExistence type="predicted"/>
<dbReference type="CDD" id="cd04301">
    <property type="entry name" value="NAT_SF"/>
    <property type="match status" value="1"/>
</dbReference>
<keyword evidence="4" id="KW-1185">Reference proteome</keyword>
<dbReference type="PROSITE" id="PS51186">
    <property type="entry name" value="GNAT"/>
    <property type="match status" value="1"/>
</dbReference>
<gene>
    <name evidence="3" type="ORF">NNL39_08165</name>
</gene>
<keyword evidence="1" id="KW-0808">Transferase</keyword>
<organism evidence="3 4">
    <name type="scientific">Microcella humidisoli</name>
    <dbReference type="NCBI Taxonomy" id="2963406"/>
    <lineage>
        <taxon>Bacteria</taxon>
        <taxon>Bacillati</taxon>
        <taxon>Actinomycetota</taxon>
        <taxon>Actinomycetes</taxon>
        <taxon>Micrococcales</taxon>
        <taxon>Microbacteriaceae</taxon>
        <taxon>Microcella</taxon>
    </lineage>
</organism>
<dbReference type="Gene3D" id="3.40.630.30">
    <property type="match status" value="1"/>
</dbReference>